<sequence>MTISTRLLADAGSVTACVVALLASQATASAASGTVDVAIRAGGQGFGCTATVSNLGTVAAANVVGVPTSLFAPVSPNFVGTLAPGESRVVSFGDCGIYPAPTTIALLTTSWDTNWANNWATIF</sequence>
<dbReference type="EMBL" id="JANFQF010000003">
    <property type="protein sequence ID" value="MCQ4118416.1"/>
    <property type="molecule type" value="Genomic_DNA"/>
</dbReference>
<name>A0ABT1Q835_9NOCA</name>
<evidence type="ECO:0000256" key="1">
    <source>
        <dbReference type="SAM" id="SignalP"/>
    </source>
</evidence>
<dbReference type="RefSeq" id="WP_255965874.1">
    <property type="nucleotide sequence ID" value="NZ_JANFQF010000003.1"/>
</dbReference>
<accession>A0ABT1Q835</accession>
<gene>
    <name evidence="2" type="ORF">NOF53_04390</name>
</gene>
<evidence type="ECO:0000313" key="3">
    <source>
        <dbReference type="Proteomes" id="UP001524501"/>
    </source>
</evidence>
<organism evidence="2 3">
    <name type="scientific">Rhodococcus tibetensis</name>
    <dbReference type="NCBI Taxonomy" id="2965064"/>
    <lineage>
        <taxon>Bacteria</taxon>
        <taxon>Bacillati</taxon>
        <taxon>Actinomycetota</taxon>
        <taxon>Actinomycetes</taxon>
        <taxon>Mycobacteriales</taxon>
        <taxon>Nocardiaceae</taxon>
        <taxon>Rhodococcus</taxon>
    </lineage>
</organism>
<protein>
    <recommendedName>
        <fullName evidence="4">Secreted protein</fullName>
    </recommendedName>
</protein>
<keyword evidence="1" id="KW-0732">Signal</keyword>
<evidence type="ECO:0000313" key="2">
    <source>
        <dbReference type="EMBL" id="MCQ4118416.1"/>
    </source>
</evidence>
<evidence type="ECO:0008006" key="4">
    <source>
        <dbReference type="Google" id="ProtNLM"/>
    </source>
</evidence>
<dbReference type="Proteomes" id="UP001524501">
    <property type="component" value="Unassembled WGS sequence"/>
</dbReference>
<keyword evidence="3" id="KW-1185">Reference proteome</keyword>
<feature type="chain" id="PRO_5045524090" description="Secreted protein" evidence="1">
    <location>
        <begin position="31"/>
        <end position="123"/>
    </location>
</feature>
<comment type="caution">
    <text evidence="2">The sequence shown here is derived from an EMBL/GenBank/DDBJ whole genome shotgun (WGS) entry which is preliminary data.</text>
</comment>
<proteinExistence type="predicted"/>
<feature type="signal peptide" evidence="1">
    <location>
        <begin position="1"/>
        <end position="30"/>
    </location>
</feature>
<reference evidence="2 3" key="1">
    <citation type="submission" date="2022-07" db="EMBL/GenBank/DDBJ databases">
        <title>Degradation activity of malathion, p-nitrophenol and potential low-temperature adaptation strategy of Rhodococcus sp. FXJ9.536.</title>
        <authorList>
            <person name="Huang J."/>
            <person name="Huang Y."/>
        </authorList>
    </citation>
    <scope>NUCLEOTIDE SEQUENCE [LARGE SCALE GENOMIC DNA]</scope>
    <source>
        <strain evidence="2 3">FXJ9.536</strain>
    </source>
</reference>